<dbReference type="InterPro" id="IPR036213">
    <property type="entry name" value="Calpain_III_sf"/>
</dbReference>
<name>A0A1C7LY15_GRIFR</name>
<gene>
    <name evidence="6" type="primary">RIM13</name>
    <name evidence="6" type="ORF">A0H81_10286</name>
</gene>
<keyword evidence="7" id="KW-1185">Reference proteome</keyword>
<comment type="similarity">
    <text evidence="1">Belongs to the peptidase C2 family. PalB/RIM13 subfamily.</text>
</comment>
<accession>A0A1C7LY15</accession>
<dbReference type="InterPro" id="IPR022684">
    <property type="entry name" value="Calpain_cysteine_protease"/>
</dbReference>
<dbReference type="InterPro" id="IPR007330">
    <property type="entry name" value="MIT_dom"/>
</dbReference>
<evidence type="ECO:0000259" key="5">
    <source>
        <dbReference type="SMART" id="SM00720"/>
    </source>
</evidence>
<dbReference type="OMA" id="PNHDYVV"/>
<feature type="domain" description="Peptidase C2 calpain" evidence="5">
    <location>
        <begin position="457"/>
        <end position="592"/>
    </location>
</feature>
<dbReference type="SUPFAM" id="SSF49758">
    <property type="entry name" value="Calpain large subunit, middle domain (domain III)"/>
    <property type="match status" value="2"/>
</dbReference>
<evidence type="ECO:0000313" key="6">
    <source>
        <dbReference type="EMBL" id="OBZ69552.1"/>
    </source>
</evidence>
<dbReference type="Gene3D" id="2.60.120.380">
    <property type="match status" value="2"/>
</dbReference>
<dbReference type="GO" id="GO:0006508">
    <property type="term" value="P:proteolysis"/>
    <property type="evidence" value="ECO:0007669"/>
    <property type="project" value="UniProtKB-KW"/>
</dbReference>
<dbReference type="Proteomes" id="UP000092993">
    <property type="component" value="Unassembled WGS sequence"/>
</dbReference>
<dbReference type="InterPro" id="IPR022683">
    <property type="entry name" value="Calpain_III"/>
</dbReference>
<protein>
    <submittedName>
        <fullName evidence="6">Calpain-like protease palB/RIM13</fullName>
    </submittedName>
</protein>
<dbReference type="EMBL" id="LUGG01000015">
    <property type="protein sequence ID" value="OBZ69552.1"/>
    <property type="molecule type" value="Genomic_DNA"/>
</dbReference>
<comment type="caution">
    <text evidence="6">The sequence shown here is derived from an EMBL/GenBank/DDBJ whole genome shotgun (WGS) entry which is preliminary data.</text>
</comment>
<dbReference type="OrthoDB" id="167576at2759"/>
<dbReference type="InterPro" id="IPR038765">
    <property type="entry name" value="Papain-like_cys_pep_sf"/>
</dbReference>
<dbReference type="SUPFAM" id="SSF116846">
    <property type="entry name" value="MIT domain"/>
    <property type="match status" value="1"/>
</dbReference>
<dbReference type="InterPro" id="IPR051297">
    <property type="entry name" value="PalB/RIM13"/>
</dbReference>
<evidence type="ECO:0000256" key="4">
    <source>
        <dbReference type="ARBA" id="ARBA00022807"/>
    </source>
</evidence>
<dbReference type="SMART" id="SM00720">
    <property type="entry name" value="calpain_III"/>
    <property type="match status" value="2"/>
</dbReference>
<feature type="domain" description="Peptidase C2 calpain" evidence="5">
    <location>
        <begin position="600"/>
        <end position="725"/>
    </location>
</feature>
<keyword evidence="3" id="KW-0378">Hydrolase</keyword>
<evidence type="ECO:0000256" key="1">
    <source>
        <dbReference type="ARBA" id="ARBA00010193"/>
    </source>
</evidence>
<dbReference type="PRINTS" id="PR00704">
    <property type="entry name" value="CALPAIN"/>
</dbReference>
<reference evidence="6 7" key="1">
    <citation type="submission" date="2016-03" db="EMBL/GenBank/DDBJ databases">
        <title>Whole genome sequencing of Grifola frondosa 9006-11.</title>
        <authorList>
            <person name="Min B."/>
            <person name="Park H."/>
            <person name="Kim J.-G."/>
            <person name="Cho H."/>
            <person name="Oh Y.-L."/>
            <person name="Kong W.-S."/>
            <person name="Choi I.-G."/>
        </authorList>
    </citation>
    <scope>NUCLEOTIDE SEQUENCE [LARGE SCALE GENOMIC DNA]</scope>
    <source>
        <strain evidence="6 7">9006-11</strain>
    </source>
</reference>
<evidence type="ECO:0000256" key="2">
    <source>
        <dbReference type="ARBA" id="ARBA00022670"/>
    </source>
</evidence>
<organism evidence="6 7">
    <name type="scientific">Grifola frondosa</name>
    <name type="common">Maitake</name>
    <name type="synonym">Polyporus frondosus</name>
    <dbReference type="NCBI Taxonomy" id="5627"/>
    <lineage>
        <taxon>Eukaryota</taxon>
        <taxon>Fungi</taxon>
        <taxon>Dikarya</taxon>
        <taxon>Basidiomycota</taxon>
        <taxon>Agaricomycotina</taxon>
        <taxon>Agaricomycetes</taxon>
        <taxon>Polyporales</taxon>
        <taxon>Grifolaceae</taxon>
        <taxon>Grifola</taxon>
    </lineage>
</organism>
<dbReference type="GO" id="GO:0004198">
    <property type="term" value="F:calcium-dependent cysteine-type endopeptidase activity"/>
    <property type="evidence" value="ECO:0007669"/>
    <property type="project" value="InterPro"/>
</dbReference>
<dbReference type="PANTHER" id="PTHR46143">
    <property type="entry name" value="CALPAIN-7"/>
    <property type="match status" value="1"/>
</dbReference>
<dbReference type="AlphaFoldDB" id="A0A1C7LY15"/>
<proteinExistence type="inferred from homology"/>
<sequence>MAKYSKAAKAELEKDFNQAFRLYVKAAEDFLHLSRTCPNSKLRATCKTQAGKALERAEKIKVVKQDLVPVAKNAFSEQEQLFVLQKSSIVNKNHFPMWDERSHDISSTAQPPLSADQVKNAAAWRRLPQTKLVFPVCIRKIPAGSHAILKLGYMSVESCSMEPTGVSADPHRRQITNLSGWNFDVYVNGFETPALAISPGKGRGYDFPGSDSSIDLHALAGWIPEQIEIRSPRFQREKTWLMILDGYTKALSRFRILRPYWLKEREGERLLTIFDPWLHGLDVTNIEMEAQHSRAFHLSWDAVCDLFDSIYLSWDPAIFQHQLHFHGMWKREDIKKGDNSSHVNLRLQSNIEQTDQTEYDVWIQLTRHVVETSRKSEYISLLVHNGGEADLVTNMDALSLKGEYTNCKHILIRTHLSGLNRSLSMIASYDGDSDCNGFTVTVYSHHTMSWIEDSWKALYSKELEGAFTSKTGGGNPTYPTFMLNPQYHLRILPDMQGPTTGRRSAKARTSVVVRGDRHVPMNITLVWSQGERVSEMGHNDVAVTSGPYSYGYVHAAKDLAPGDYTLIISAFEPRHLGQFSLHVDSSHRFDVNSIPQEGAGMFTKVIRGAWAVETAGGSPSFKKYASNPAYELKITTATQIQIRLQLVEPSSTTSLNITLFHATRSAALGTHVVTSGPYSDAISGVVTPRITLQPGKYIAIPSTYNPGIRASFKMIVYSTNAVNVVPIMRT</sequence>
<dbReference type="SUPFAM" id="SSF54001">
    <property type="entry name" value="Cysteine proteinases"/>
    <property type="match status" value="1"/>
</dbReference>
<dbReference type="STRING" id="5627.A0A1C7LY15"/>
<keyword evidence="2 6" id="KW-0645">Protease</keyword>
<dbReference type="Pfam" id="PF04212">
    <property type="entry name" value="MIT"/>
    <property type="match status" value="1"/>
</dbReference>
<evidence type="ECO:0000256" key="3">
    <source>
        <dbReference type="ARBA" id="ARBA00022801"/>
    </source>
</evidence>
<dbReference type="Gene3D" id="1.20.58.80">
    <property type="entry name" value="Phosphotransferase system, lactose/cellobiose-type IIA subunit"/>
    <property type="match status" value="1"/>
</dbReference>
<dbReference type="PANTHER" id="PTHR46143:SF1">
    <property type="entry name" value="CALPAIN-7"/>
    <property type="match status" value="1"/>
</dbReference>
<keyword evidence="4" id="KW-0788">Thiol protease</keyword>
<evidence type="ECO:0000313" key="7">
    <source>
        <dbReference type="Proteomes" id="UP000092993"/>
    </source>
</evidence>
<dbReference type="InterPro" id="IPR036181">
    <property type="entry name" value="MIT_dom_sf"/>
</dbReference>